<protein>
    <submittedName>
        <fullName evidence="5">GntR family transcriptional regulator</fullName>
    </submittedName>
</protein>
<comment type="caution">
    <text evidence="5">The sequence shown here is derived from an EMBL/GenBank/DDBJ whole genome shotgun (WGS) entry which is preliminary data.</text>
</comment>
<dbReference type="SUPFAM" id="SSF46785">
    <property type="entry name" value="Winged helix' DNA-binding domain"/>
    <property type="match status" value="1"/>
</dbReference>
<reference evidence="5 6" key="1">
    <citation type="submission" date="2021-01" db="EMBL/GenBank/DDBJ databases">
        <title>Genome public.</title>
        <authorList>
            <person name="Liu C."/>
            <person name="Sun Q."/>
        </authorList>
    </citation>
    <scope>NUCLEOTIDE SEQUENCE [LARGE SCALE GENOMIC DNA]</scope>
    <source>
        <strain evidence="5 6">YIM B02515</strain>
    </source>
</reference>
<keyword evidence="6" id="KW-1185">Reference proteome</keyword>
<dbReference type="InterPro" id="IPR000524">
    <property type="entry name" value="Tscrpt_reg_HTH_GntR"/>
</dbReference>
<proteinExistence type="predicted"/>
<dbReference type="Proteomes" id="UP000632377">
    <property type="component" value="Unassembled WGS sequence"/>
</dbReference>
<evidence type="ECO:0000256" key="1">
    <source>
        <dbReference type="ARBA" id="ARBA00023015"/>
    </source>
</evidence>
<evidence type="ECO:0000313" key="6">
    <source>
        <dbReference type="Proteomes" id="UP000632377"/>
    </source>
</evidence>
<dbReference type="Pfam" id="PF00392">
    <property type="entry name" value="GntR"/>
    <property type="match status" value="1"/>
</dbReference>
<keyword evidence="1" id="KW-0805">Transcription regulation</keyword>
<feature type="domain" description="HTH gntR-type" evidence="4">
    <location>
        <begin position="6"/>
        <end position="74"/>
    </location>
</feature>
<dbReference type="RefSeq" id="WP_202748911.1">
    <property type="nucleotide sequence ID" value="NZ_JAESWC010000004.1"/>
</dbReference>
<dbReference type="InterPro" id="IPR036388">
    <property type="entry name" value="WH-like_DNA-bd_sf"/>
</dbReference>
<dbReference type="CDD" id="cd07377">
    <property type="entry name" value="WHTH_GntR"/>
    <property type="match status" value="1"/>
</dbReference>
<dbReference type="SMART" id="SM00345">
    <property type="entry name" value="HTH_GNTR"/>
    <property type="match status" value="1"/>
</dbReference>
<evidence type="ECO:0000256" key="2">
    <source>
        <dbReference type="ARBA" id="ARBA00023125"/>
    </source>
</evidence>
<dbReference type="InterPro" id="IPR036390">
    <property type="entry name" value="WH_DNA-bd_sf"/>
</dbReference>
<dbReference type="SUPFAM" id="SSF53822">
    <property type="entry name" value="Periplasmic binding protein-like I"/>
    <property type="match status" value="1"/>
</dbReference>
<dbReference type="InterPro" id="IPR046335">
    <property type="entry name" value="LacI/GalR-like_sensor"/>
</dbReference>
<accession>A0ABS1TBT3</accession>
<dbReference type="Pfam" id="PF13377">
    <property type="entry name" value="Peripla_BP_3"/>
    <property type="match status" value="1"/>
</dbReference>
<dbReference type="EMBL" id="JAESWC010000004">
    <property type="protein sequence ID" value="MBL4936217.1"/>
    <property type="molecule type" value="Genomic_DNA"/>
</dbReference>
<keyword evidence="3" id="KW-0804">Transcription</keyword>
<evidence type="ECO:0000259" key="4">
    <source>
        <dbReference type="PROSITE" id="PS50949"/>
    </source>
</evidence>
<dbReference type="Gene3D" id="3.40.50.2300">
    <property type="match status" value="2"/>
</dbReference>
<gene>
    <name evidence="5" type="ORF">JK636_10645</name>
</gene>
<organism evidence="5 6">
    <name type="scientific">Clostridium rhizosphaerae</name>
    <dbReference type="NCBI Taxonomy" id="2803861"/>
    <lineage>
        <taxon>Bacteria</taxon>
        <taxon>Bacillati</taxon>
        <taxon>Bacillota</taxon>
        <taxon>Clostridia</taxon>
        <taxon>Eubacteriales</taxon>
        <taxon>Clostridiaceae</taxon>
        <taxon>Clostridium</taxon>
    </lineage>
</organism>
<keyword evidence="2" id="KW-0238">DNA-binding</keyword>
<dbReference type="PROSITE" id="PS50949">
    <property type="entry name" value="HTH_GNTR"/>
    <property type="match status" value="1"/>
</dbReference>
<dbReference type="PANTHER" id="PTHR30146">
    <property type="entry name" value="LACI-RELATED TRANSCRIPTIONAL REPRESSOR"/>
    <property type="match status" value="1"/>
</dbReference>
<sequence length="363" mass="41219">MEDDKKALYNQIVDHLMNMIEKKEILPGDRLPTEHELMVKFNVSRITAKRALEELKNRGLIYRKQGQGSFLSNTIGLENMNRPKIISMIIPYENSTGRFIDYIRGAGDYLYSKGYLLSINCTDGDENKEREFLLNMSKVGASGIIYYPTNRMHSFDILSMFYMNQYPIVLIDKYFDSLPLSFSISDNFDGGYKASKHLIELGHEHIAFISSVNIERVPSVRDRFLGYCNALKDSGIEIKSDFIVSQLEDTCGKEGMDQVLKKLLEIGVTAVISENDYVAIDIIKVLKSININVPNDISLIGFDNISILEQVDISLTTIEQDFYEIGKKAAKIVIDNLEGKVISQVKEITPIRLIERNSTISLK</sequence>
<dbReference type="Gene3D" id="1.10.10.10">
    <property type="entry name" value="Winged helix-like DNA-binding domain superfamily/Winged helix DNA-binding domain"/>
    <property type="match status" value="1"/>
</dbReference>
<evidence type="ECO:0000313" key="5">
    <source>
        <dbReference type="EMBL" id="MBL4936217.1"/>
    </source>
</evidence>
<dbReference type="InterPro" id="IPR028082">
    <property type="entry name" value="Peripla_BP_I"/>
</dbReference>
<dbReference type="CDD" id="cd06267">
    <property type="entry name" value="PBP1_LacI_sugar_binding-like"/>
    <property type="match status" value="1"/>
</dbReference>
<dbReference type="PANTHER" id="PTHR30146:SF109">
    <property type="entry name" value="HTH-TYPE TRANSCRIPTIONAL REGULATOR GALS"/>
    <property type="match status" value="1"/>
</dbReference>
<dbReference type="PRINTS" id="PR00035">
    <property type="entry name" value="HTHGNTR"/>
</dbReference>
<evidence type="ECO:0000256" key="3">
    <source>
        <dbReference type="ARBA" id="ARBA00023163"/>
    </source>
</evidence>
<name>A0ABS1TBT3_9CLOT</name>